<proteinExistence type="predicted"/>
<keyword evidence="1" id="KW-0732">Signal</keyword>
<evidence type="ECO:0000313" key="3">
    <source>
        <dbReference type="Proteomes" id="UP001596161"/>
    </source>
</evidence>
<keyword evidence="3" id="KW-1185">Reference proteome</keyword>
<organism evidence="2 3">
    <name type="scientific">Adhaeribacter terreus</name>
    <dbReference type="NCBI Taxonomy" id="529703"/>
    <lineage>
        <taxon>Bacteria</taxon>
        <taxon>Pseudomonadati</taxon>
        <taxon>Bacteroidota</taxon>
        <taxon>Cytophagia</taxon>
        <taxon>Cytophagales</taxon>
        <taxon>Hymenobacteraceae</taxon>
        <taxon>Adhaeribacter</taxon>
    </lineage>
</organism>
<gene>
    <name evidence="2" type="ORF">ACFPIB_12455</name>
</gene>
<reference evidence="3" key="1">
    <citation type="journal article" date="2019" name="Int. J. Syst. Evol. Microbiol.">
        <title>The Global Catalogue of Microorganisms (GCM) 10K type strain sequencing project: providing services to taxonomists for standard genome sequencing and annotation.</title>
        <authorList>
            <consortium name="The Broad Institute Genomics Platform"/>
            <consortium name="The Broad Institute Genome Sequencing Center for Infectious Disease"/>
            <person name="Wu L."/>
            <person name="Ma J."/>
        </authorList>
    </citation>
    <scope>NUCLEOTIDE SEQUENCE [LARGE SCALE GENOMIC DNA]</scope>
    <source>
        <strain evidence="3">KACC 12602</strain>
    </source>
</reference>
<evidence type="ECO:0000256" key="1">
    <source>
        <dbReference type="SAM" id="SignalP"/>
    </source>
</evidence>
<evidence type="ECO:0000313" key="2">
    <source>
        <dbReference type="EMBL" id="MFC5271428.1"/>
    </source>
</evidence>
<evidence type="ECO:0008006" key="4">
    <source>
        <dbReference type="Google" id="ProtNLM"/>
    </source>
</evidence>
<sequence>MSKKWGMVWLVLFCSAWQVLQAAVLPDSPDSTAVPAYKKARFVFNFDTRYTLFDNGPIRVNGLKTGVEWHNKFRTGIGYYFLRNPFVTKFPGASADQPATEARVKFHYGAVYGEYVLLRNAKWELSLPLQAGFGKLKNEHYTASGNLLRSKTEPLYLVEPSVAAHYKVWSWAGIGAGLGYRQMLGQQHRETSHLNAPIYYIKVKLFAGELYRQLRSKYCPPSSEI</sequence>
<dbReference type="Proteomes" id="UP001596161">
    <property type="component" value="Unassembled WGS sequence"/>
</dbReference>
<dbReference type="EMBL" id="JBHSKT010000007">
    <property type="protein sequence ID" value="MFC5271428.1"/>
    <property type="molecule type" value="Genomic_DNA"/>
</dbReference>
<accession>A0ABW0EDU3</accession>
<protein>
    <recommendedName>
        <fullName evidence="4">DUF3575 domain-containing protein</fullName>
    </recommendedName>
</protein>
<feature type="signal peptide" evidence="1">
    <location>
        <begin position="1"/>
        <end position="22"/>
    </location>
</feature>
<dbReference type="RefSeq" id="WP_378017792.1">
    <property type="nucleotide sequence ID" value="NZ_JBHSKT010000007.1"/>
</dbReference>
<name>A0ABW0EDU3_9BACT</name>
<feature type="chain" id="PRO_5047028815" description="DUF3575 domain-containing protein" evidence="1">
    <location>
        <begin position="23"/>
        <end position="225"/>
    </location>
</feature>
<comment type="caution">
    <text evidence="2">The sequence shown here is derived from an EMBL/GenBank/DDBJ whole genome shotgun (WGS) entry which is preliminary data.</text>
</comment>